<accession>A0ABN9LYD3</accession>
<dbReference type="EMBL" id="CAUEEQ010032604">
    <property type="protein sequence ID" value="CAJ0950984.1"/>
    <property type="molecule type" value="Genomic_DNA"/>
</dbReference>
<dbReference type="CDD" id="cd00191">
    <property type="entry name" value="TY"/>
    <property type="match status" value="1"/>
</dbReference>
<dbReference type="PROSITE" id="PS00484">
    <property type="entry name" value="THYROGLOBULIN_1_1"/>
    <property type="match status" value="1"/>
</dbReference>
<dbReference type="Gene3D" id="4.10.800.10">
    <property type="entry name" value="Thyroglobulin type-1"/>
    <property type="match status" value="1"/>
</dbReference>
<dbReference type="PANTHER" id="PTHR12352">
    <property type="entry name" value="SECRETED MODULAR CALCIUM-BINDING PROTEIN"/>
    <property type="match status" value="1"/>
</dbReference>
<evidence type="ECO:0000256" key="2">
    <source>
        <dbReference type="ARBA" id="ARBA00022525"/>
    </source>
</evidence>
<sequence length="397" mass="45468">MGQKRDLMGSEKSKIVRCLAEGCSSLEIDKHLKRDHRTIKRFMANSQQSRKKRVGQKRRKITAHELRKMKREVAKMPFATNFAIFQSCNVTGVSKSTRCAILRDMAKVRKAEKKTTMIFMQDNAPSHASNCSTAWLASKGLNDECPDALPAHENCDYDEVCEDSSCQYNEYVTCHLNRCGTCEAVFSGYDNLTVNCNQLTPKCRLMHLEMLHKNRSWRSRPGRNKVEIDNLYDPECEESGAFKAKQCDEDSNLCWCVDSAGVRVTDKTDDDPKCDKLVSVQYVDDFYTLHDCLIQIHFTFKADLALLKGKEEELRRKLIAKVSRFLLKAPQILQVTVHELSHEVTMKLFSTNGTKDPVDTATVAYYIERELKLSKFSVSLDGWILEIDVESIRVLFF</sequence>
<organism evidence="7 8">
    <name type="scientific">Ranitomeya imitator</name>
    <name type="common">mimic poison frog</name>
    <dbReference type="NCBI Taxonomy" id="111125"/>
    <lineage>
        <taxon>Eukaryota</taxon>
        <taxon>Metazoa</taxon>
        <taxon>Chordata</taxon>
        <taxon>Craniata</taxon>
        <taxon>Vertebrata</taxon>
        <taxon>Euteleostomi</taxon>
        <taxon>Amphibia</taxon>
        <taxon>Batrachia</taxon>
        <taxon>Anura</taxon>
        <taxon>Neobatrachia</taxon>
        <taxon>Hyloidea</taxon>
        <taxon>Dendrobatidae</taxon>
        <taxon>Dendrobatinae</taxon>
        <taxon>Ranitomeya</taxon>
    </lineage>
</organism>
<evidence type="ECO:0000313" key="7">
    <source>
        <dbReference type="EMBL" id="CAJ0950984.1"/>
    </source>
</evidence>
<keyword evidence="2" id="KW-0964">Secreted</keyword>
<dbReference type="SUPFAM" id="SSF57610">
    <property type="entry name" value="Thyroglobulin type-1 domain"/>
    <property type="match status" value="1"/>
</dbReference>
<keyword evidence="8" id="KW-1185">Reference proteome</keyword>
<keyword evidence="3" id="KW-0677">Repeat</keyword>
<gene>
    <name evidence="7" type="ORF">RIMI_LOCUS13268773</name>
</gene>
<evidence type="ECO:0000256" key="5">
    <source>
        <dbReference type="PROSITE-ProRule" id="PRU00500"/>
    </source>
</evidence>
<evidence type="ECO:0000259" key="6">
    <source>
        <dbReference type="PROSITE" id="PS51162"/>
    </source>
</evidence>
<dbReference type="PROSITE" id="PS51162">
    <property type="entry name" value="THYROGLOBULIN_1_2"/>
    <property type="match status" value="1"/>
</dbReference>
<evidence type="ECO:0000313" key="8">
    <source>
        <dbReference type="Proteomes" id="UP001176940"/>
    </source>
</evidence>
<dbReference type="Pfam" id="PF00086">
    <property type="entry name" value="Thyroglobulin_1"/>
    <property type="match status" value="1"/>
</dbReference>
<dbReference type="InterPro" id="IPR036397">
    <property type="entry name" value="RNaseH_sf"/>
</dbReference>
<comment type="caution">
    <text evidence="5">Lacks conserved residue(s) required for the propagation of feature annotation.</text>
</comment>
<feature type="disulfide bond" evidence="5">
    <location>
        <begin position="247"/>
        <end position="254"/>
    </location>
</feature>
<evidence type="ECO:0000256" key="3">
    <source>
        <dbReference type="ARBA" id="ARBA00022737"/>
    </source>
</evidence>
<dbReference type="PANTHER" id="PTHR12352:SF3">
    <property type="entry name" value="NIDOGEN-2"/>
    <property type="match status" value="1"/>
</dbReference>
<dbReference type="InterPro" id="IPR000716">
    <property type="entry name" value="Thyroglobulin_1"/>
</dbReference>
<proteinExistence type="predicted"/>
<evidence type="ECO:0000256" key="4">
    <source>
        <dbReference type="ARBA" id="ARBA00023157"/>
    </source>
</evidence>
<reference evidence="7" key="1">
    <citation type="submission" date="2023-07" db="EMBL/GenBank/DDBJ databases">
        <authorList>
            <person name="Stuckert A."/>
        </authorList>
    </citation>
    <scope>NUCLEOTIDE SEQUENCE</scope>
</reference>
<comment type="caution">
    <text evidence="7">The sequence shown here is derived from an EMBL/GenBank/DDBJ whole genome shotgun (WGS) entry which is preliminary data.</text>
</comment>
<dbReference type="Proteomes" id="UP001176940">
    <property type="component" value="Unassembled WGS sequence"/>
</dbReference>
<feature type="domain" description="Thyroglobulin type-1" evidence="6">
    <location>
        <begin position="200"/>
        <end position="274"/>
    </location>
</feature>
<dbReference type="SMART" id="SM00211">
    <property type="entry name" value="TY"/>
    <property type="match status" value="1"/>
</dbReference>
<dbReference type="InterPro" id="IPR036857">
    <property type="entry name" value="Thyroglobulin_1_sf"/>
</dbReference>
<evidence type="ECO:0000256" key="1">
    <source>
        <dbReference type="ARBA" id="ARBA00004613"/>
    </source>
</evidence>
<dbReference type="InterPro" id="IPR051950">
    <property type="entry name" value="Dev_reg/Prot_inhib"/>
</dbReference>
<name>A0ABN9LYD3_9NEOB</name>
<dbReference type="Gene3D" id="3.30.420.10">
    <property type="entry name" value="Ribonuclease H-like superfamily/Ribonuclease H"/>
    <property type="match status" value="1"/>
</dbReference>
<protein>
    <recommendedName>
        <fullName evidence="6">Thyroglobulin type-1 domain-containing protein</fullName>
    </recommendedName>
</protein>
<keyword evidence="4 5" id="KW-1015">Disulfide bond</keyword>
<comment type="subcellular location">
    <subcellularLocation>
        <location evidence="1">Secreted</location>
    </subcellularLocation>
</comment>